<keyword evidence="3" id="KW-1185">Reference proteome</keyword>
<keyword evidence="2" id="KW-0648">Protein biosynthesis</keyword>
<evidence type="ECO:0000313" key="3">
    <source>
        <dbReference type="Proteomes" id="UP001152519"/>
    </source>
</evidence>
<feature type="compositionally biased region" description="Basic and acidic residues" evidence="1">
    <location>
        <begin position="10"/>
        <end position="59"/>
    </location>
</feature>
<evidence type="ECO:0000256" key="1">
    <source>
        <dbReference type="SAM" id="MobiDB-lite"/>
    </source>
</evidence>
<protein>
    <submittedName>
        <fullName evidence="2">Eukaryotic translation initiation factor 3 110 kDa subunit</fullName>
    </submittedName>
</protein>
<comment type="caution">
    <text evidence="2">The sequence shown here is derived from an EMBL/GenBank/DDBJ whole genome shotgun (WGS) entry which is preliminary data.</text>
</comment>
<name>A0A9W4GQI5_9ACTN</name>
<dbReference type="RefSeq" id="WP_251487576.1">
    <property type="nucleotide sequence ID" value="NZ_CAJSLV010000046.1"/>
</dbReference>
<feature type="compositionally biased region" description="Basic and acidic residues" evidence="1">
    <location>
        <begin position="67"/>
        <end position="81"/>
    </location>
</feature>
<reference evidence="2" key="1">
    <citation type="submission" date="2021-05" db="EMBL/GenBank/DDBJ databases">
        <authorList>
            <person name="Arsene-Ploetze F."/>
        </authorList>
    </citation>
    <scope>NUCLEOTIDE SEQUENCE</scope>
    <source>
        <strain evidence="2">DSM 42138</strain>
    </source>
</reference>
<proteinExistence type="predicted"/>
<organism evidence="2 3">
    <name type="scientific">Actinacidiphila cocklensis</name>
    <dbReference type="NCBI Taxonomy" id="887465"/>
    <lineage>
        <taxon>Bacteria</taxon>
        <taxon>Bacillati</taxon>
        <taxon>Actinomycetota</taxon>
        <taxon>Actinomycetes</taxon>
        <taxon>Kitasatosporales</taxon>
        <taxon>Streptomycetaceae</taxon>
        <taxon>Actinacidiphila</taxon>
    </lineage>
</organism>
<keyword evidence="2" id="KW-0396">Initiation factor</keyword>
<dbReference type="AlphaFoldDB" id="A0A9W4GQI5"/>
<evidence type="ECO:0000313" key="2">
    <source>
        <dbReference type="EMBL" id="CAG6392714.1"/>
    </source>
</evidence>
<dbReference type="EMBL" id="CAJSLV010000046">
    <property type="protein sequence ID" value="CAG6392714.1"/>
    <property type="molecule type" value="Genomic_DNA"/>
</dbReference>
<feature type="compositionally biased region" description="Low complexity" evidence="1">
    <location>
        <begin position="90"/>
        <end position="113"/>
    </location>
</feature>
<dbReference type="GO" id="GO:0003743">
    <property type="term" value="F:translation initiation factor activity"/>
    <property type="evidence" value="ECO:0007669"/>
    <property type="project" value="UniProtKB-KW"/>
</dbReference>
<sequence length="189" mass="20668">MSETQVDPTRNSEQDKPVERDDKRAGQDRTAEQARPAGQDRRAGQDRPASQDRSADRARPASQDRPGGLDRTARQDKHTEQAEPAGQDRTAVPHTAAAPAASTGAAPGADAAGRLGRRMEHAIGGFVDDPRRAVREADDVLDEAIRHMQQLVESRRTALRTGSKDGADTEELRVALTRYRDLTDRLIAF</sequence>
<gene>
    <name evidence="2" type="ORF">SCOCK_180091</name>
</gene>
<dbReference type="Proteomes" id="UP001152519">
    <property type="component" value="Unassembled WGS sequence"/>
</dbReference>
<feature type="region of interest" description="Disordered" evidence="1">
    <location>
        <begin position="1"/>
        <end position="116"/>
    </location>
</feature>
<accession>A0A9W4GQI5</accession>